<dbReference type="RefSeq" id="WP_107977740.1">
    <property type="nucleotide sequence ID" value="NZ_BMEZ01000021.1"/>
</dbReference>
<accession>A0A2T6ANW7</accession>
<gene>
    <name evidence="2" type="ORF">C8N44_12135</name>
</gene>
<evidence type="ECO:0000256" key="1">
    <source>
        <dbReference type="SAM" id="SignalP"/>
    </source>
</evidence>
<organism evidence="2 3">
    <name type="scientific">Allosediminivita pacifica</name>
    <dbReference type="NCBI Taxonomy" id="1267769"/>
    <lineage>
        <taxon>Bacteria</taxon>
        <taxon>Pseudomonadati</taxon>
        <taxon>Pseudomonadota</taxon>
        <taxon>Alphaproteobacteria</taxon>
        <taxon>Rhodobacterales</taxon>
        <taxon>Paracoccaceae</taxon>
        <taxon>Allosediminivita</taxon>
    </lineage>
</organism>
<keyword evidence="3" id="KW-1185">Reference proteome</keyword>
<dbReference type="Proteomes" id="UP000244069">
    <property type="component" value="Unassembled WGS sequence"/>
</dbReference>
<dbReference type="AlphaFoldDB" id="A0A2T6ANW7"/>
<keyword evidence="1" id="KW-0732">Signal</keyword>
<evidence type="ECO:0000313" key="2">
    <source>
        <dbReference type="EMBL" id="PTX45513.1"/>
    </source>
</evidence>
<reference evidence="2 3" key="1">
    <citation type="submission" date="2018-04" db="EMBL/GenBank/DDBJ databases">
        <title>Genomic Encyclopedia of Archaeal and Bacterial Type Strains, Phase II (KMG-II): from individual species to whole genera.</title>
        <authorList>
            <person name="Goeker M."/>
        </authorList>
    </citation>
    <scope>NUCLEOTIDE SEQUENCE [LARGE SCALE GENOMIC DNA]</scope>
    <source>
        <strain evidence="2 3">DSM 29329</strain>
    </source>
</reference>
<protein>
    <submittedName>
        <fullName evidence="2">Putative sensory transduction regulator</fullName>
    </submittedName>
</protein>
<proteinExistence type="predicted"/>
<dbReference type="EMBL" id="QBKN01000021">
    <property type="protein sequence ID" value="PTX45513.1"/>
    <property type="molecule type" value="Genomic_DNA"/>
</dbReference>
<sequence>MRLLPLALAATLAPLAVSAQSLVDAGDPDRLVELLHEGGYVAERTIDGVGDPMIDVTLPGTSFEVYFYDCTDGSDCLTLQFSSGYDLPDGMSLERVNEWNRDKRYATVHLDEEDDPFLQMDLNIDYGVTEENFSDNVTLYVRLLEDFEDEIDW</sequence>
<feature type="signal peptide" evidence="1">
    <location>
        <begin position="1"/>
        <end position="19"/>
    </location>
</feature>
<dbReference type="OrthoDB" id="33037at2"/>
<dbReference type="Pfam" id="PF10722">
    <property type="entry name" value="YbjN"/>
    <property type="match status" value="1"/>
</dbReference>
<comment type="caution">
    <text evidence="2">The sequence shown here is derived from an EMBL/GenBank/DDBJ whole genome shotgun (WGS) entry which is preliminary data.</text>
</comment>
<feature type="chain" id="PRO_5015438569" evidence="1">
    <location>
        <begin position="20"/>
        <end position="153"/>
    </location>
</feature>
<evidence type="ECO:0000313" key="3">
    <source>
        <dbReference type="Proteomes" id="UP000244069"/>
    </source>
</evidence>
<dbReference type="InterPro" id="IPR019660">
    <property type="entry name" value="Put_sensory_transdc_reg_YbjN"/>
</dbReference>
<dbReference type="CDD" id="cd17511">
    <property type="entry name" value="YbjN_AmyR-like"/>
    <property type="match status" value="1"/>
</dbReference>
<name>A0A2T6ANW7_9RHOB</name>